<dbReference type="EMBL" id="CP002431">
    <property type="protein sequence ID" value="ADU61647.1"/>
    <property type="molecule type" value="Genomic_DNA"/>
</dbReference>
<dbReference type="KEGG" id="das:Daes_0629"/>
<proteinExistence type="predicted"/>
<name>E6VYY4_PSEA9</name>
<accession>E6VYY4</accession>
<evidence type="ECO:0000259" key="1">
    <source>
        <dbReference type="SMART" id="SM00912"/>
    </source>
</evidence>
<protein>
    <submittedName>
        <fullName evidence="2">Filamentous hemagglutinin family outer membrane protein</fullName>
    </submittedName>
</protein>
<dbReference type="RefSeq" id="WP_013513579.1">
    <property type="nucleotide sequence ID" value="NC_014844.1"/>
</dbReference>
<dbReference type="Proteomes" id="UP000002191">
    <property type="component" value="Chromosome"/>
</dbReference>
<dbReference type="STRING" id="643562.Daes_0629"/>
<reference evidence="3" key="1">
    <citation type="submission" date="2010-12" db="EMBL/GenBank/DDBJ databases">
        <title>Complete sequence of Desulfovibrio aespoeensis Aspo-2.</title>
        <authorList>
            <consortium name="US DOE Joint Genome Institute"/>
            <person name="Lucas S."/>
            <person name="Copeland A."/>
            <person name="Lapidus A."/>
            <person name="Cheng J.-F."/>
            <person name="Goodwin L."/>
            <person name="Pitluck S."/>
            <person name="Chertkov O."/>
            <person name="Misra M."/>
            <person name="Detter J.C."/>
            <person name="Han C."/>
            <person name="Tapia R."/>
            <person name="Land M."/>
            <person name="Hauser L."/>
            <person name="Kyrpides N."/>
            <person name="Ivanova N."/>
            <person name="Ovchinnikova G."/>
            <person name="Pedersen K."/>
            <person name="Jagevall S."/>
            <person name="Hazen T."/>
            <person name="Woyke T."/>
        </authorList>
    </citation>
    <scope>NUCLEOTIDE SEQUENCE [LARGE SCALE GENOMIC DNA]</scope>
    <source>
        <strain evidence="3">ATCC 700646 / DSM 10631 / Aspo-2</strain>
    </source>
</reference>
<dbReference type="OrthoDB" id="5666689at2"/>
<dbReference type="InterPro" id="IPR008638">
    <property type="entry name" value="FhaB/CdiA-like_TPS"/>
</dbReference>
<dbReference type="eggNOG" id="COG3210">
    <property type="taxonomic scope" value="Bacteria"/>
</dbReference>
<dbReference type="SMART" id="SM00912">
    <property type="entry name" value="Haemagg_act"/>
    <property type="match status" value="1"/>
</dbReference>
<evidence type="ECO:0000313" key="3">
    <source>
        <dbReference type="Proteomes" id="UP000002191"/>
    </source>
</evidence>
<feature type="domain" description="Filamentous haemagglutinin FhaB/tRNA nuclease CdiA-like TPS" evidence="1">
    <location>
        <begin position="64"/>
        <end position="188"/>
    </location>
</feature>
<organism evidence="2 3">
    <name type="scientific">Pseudodesulfovibrio aespoeensis (strain ATCC 700646 / DSM 10631 / Aspo-2)</name>
    <name type="common">Desulfovibrio aespoeensis</name>
    <dbReference type="NCBI Taxonomy" id="643562"/>
    <lineage>
        <taxon>Bacteria</taxon>
        <taxon>Pseudomonadati</taxon>
        <taxon>Thermodesulfobacteriota</taxon>
        <taxon>Desulfovibrionia</taxon>
        <taxon>Desulfovibrionales</taxon>
        <taxon>Desulfovibrionaceae</taxon>
    </lineage>
</organism>
<dbReference type="InterPro" id="IPR012334">
    <property type="entry name" value="Pectin_lyas_fold"/>
</dbReference>
<dbReference type="NCBIfam" id="TIGR01901">
    <property type="entry name" value="adhes_NPXG"/>
    <property type="match status" value="1"/>
</dbReference>
<sequence length="664" mass="68095" precursor="true">MTIAMGHTMMRQIRIRKMSQKCMDLGFRSLVWFLCFLLLCPPQMVLAADPVPSGATNTTVTPAGNGVPVVNIATPNGSGMSHNAFTNYNVDPHGLVLNNGDMSEAFRQSQLAGQVAGNSNLAPGNQASIILNEVTGNSRTYLNGFTEVLGGKADIIIANPFGITSSGGGFINTDQASLVTGTPDMTGGTLNGFNVRGGDILITGTGINASAQQVLDLVSRKIAVDGQINAQTLNMVAGTNHWNHATGATSAIASDGTPAPTWAIDSSALGGMYANRINMQATEAGVGVRIKGEAAATADDFVITSSGKIELGSKLSAQQDLTLTSTSAATDAIKITDANLSAGRNIGLTATNGGAILTGGGIKADSDLAYNLGGLTDLSSDTAGIVDANKRYGNTVNLSGSGYWVIDGVYYGAGSAMDLSAQSLRVGGFNPTTLNSGGTMRATSTDGALLFNRTALKSVGDMVLTSNTGTVSFDNEVGQGVQSTEGDIHIFAGTGLNNYQGTITADAGDVIMEYDGSLHNYAGASIYAHNLLDFKAKTVGASHSVNNSGSLWGGSVNMQTGSLYVVDGGTLESSGDMSVTADYLIIGGENDTTSRILAATSGAGVGTVTTTDKFINYGSLHSGYDLTVTGHEFFSNESTGGISAIHDLTARTIKASLVCKVPVN</sequence>
<dbReference type="HOGENOM" id="CLU_413185_0_0_7"/>
<keyword evidence="3" id="KW-1185">Reference proteome</keyword>
<dbReference type="Pfam" id="PF05860">
    <property type="entry name" value="TPS"/>
    <property type="match status" value="1"/>
</dbReference>
<dbReference type="Gene3D" id="2.160.20.10">
    <property type="entry name" value="Single-stranded right-handed beta-helix, Pectin lyase-like"/>
    <property type="match status" value="1"/>
</dbReference>
<dbReference type="AlphaFoldDB" id="E6VYY4"/>
<dbReference type="InterPro" id="IPR011050">
    <property type="entry name" value="Pectin_lyase_fold/virulence"/>
</dbReference>
<reference evidence="2 3" key="2">
    <citation type="journal article" date="2014" name="Genome Announc.">
        <title>Complete Genome Sequence of the Subsurface, Mesophilic Sulfate-Reducing Bacterium Desulfovibrio aespoeensis Aspo-2.</title>
        <authorList>
            <person name="Pedersen K."/>
            <person name="Bengtsson A."/>
            <person name="Edlund J."/>
            <person name="Rabe L."/>
            <person name="Hazen T."/>
            <person name="Chakraborty R."/>
            <person name="Goodwin L."/>
            <person name="Shapiro N."/>
        </authorList>
    </citation>
    <scope>NUCLEOTIDE SEQUENCE [LARGE SCALE GENOMIC DNA]</scope>
    <source>
        <strain evidence="3">ATCC 700646 / DSM 10631 / Aspo-2</strain>
    </source>
</reference>
<evidence type="ECO:0000313" key="2">
    <source>
        <dbReference type="EMBL" id="ADU61647.1"/>
    </source>
</evidence>
<dbReference type="SUPFAM" id="SSF51126">
    <property type="entry name" value="Pectin lyase-like"/>
    <property type="match status" value="1"/>
</dbReference>
<gene>
    <name evidence="2" type="ordered locus">Daes_0629</name>
</gene>